<protein>
    <submittedName>
        <fullName evidence="1">Uncharacterized protein</fullName>
    </submittedName>
</protein>
<name>A0A923HJ04_9BURK</name>
<dbReference type="AlphaFoldDB" id="A0A923HJ04"/>
<organism evidence="1 2">
    <name type="scientific">Undibacterium jejuense</name>
    <dbReference type="NCBI Taxonomy" id="1344949"/>
    <lineage>
        <taxon>Bacteria</taxon>
        <taxon>Pseudomonadati</taxon>
        <taxon>Pseudomonadota</taxon>
        <taxon>Betaproteobacteria</taxon>
        <taxon>Burkholderiales</taxon>
        <taxon>Oxalobacteraceae</taxon>
        <taxon>Undibacterium</taxon>
    </lineage>
</organism>
<comment type="caution">
    <text evidence="1">The sequence shown here is derived from an EMBL/GenBank/DDBJ whole genome shotgun (WGS) entry which is preliminary data.</text>
</comment>
<keyword evidence="2" id="KW-1185">Reference proteome</keyword>
<evidence type="ECO:0000313" key="2">
    <source>
        <dbReference type="Proteomes" id="UP000634011"/>
    </source>
</evidence>
<dbReference type="RefSeq" id="WP_186913881.1">
    <property type="nucleotide sequence ID" value="NZ_JACOFV010000019.1"/>
</dbReference>
<dbReference type="Proteomes" id="UP000634011">
    <property type="component" value="Unassembled WGS sequence"/>
</dbReference>
<gene>
    <name evidence="1" type="ORF">H8K32_17650</name>
</gene>
<dbReference type="EMBL" id="JACOFV010000019">
    <property type="protein sequence ID" value="MBC3863935.1"/>
    <property type="molecule type" value="Genomic_DNA"/>
</dbReference>
<evidence type="ECO:0000313" key="1">
    <source>
        <dbReference type="EMBL" id="MBC3863935.1"/>
    </source>
</evidence>
<sequence>MTTLFIVLLSVLGRAASAGQGRRDWHPGNRWRRALMLCMVDAQNARPCRSILHKNNDGLGFIAQK</sequence>
<reference evidence="1" key="1">
    <citation type="submission" date="2020-08" db="EMBL/GenBank/DDBJ databases">
        <title>Novel species isolated from subtropical streams in China.</title>
        <authorList>
            <person name="Lu H."/>
        </authorList>
    </citation>
    <scope>NUCLEOTIDE SEQUENCE</scope>
    <source>
        <strain evidence="1">KACC 12607</strain>
    </source>
</reference>
<accession>A0A923HJ04</accession>
<proteinExistence type="predicted"/>